<dbReference type="InterPro" id="IPR001841">
    <property type="entry name" value="Znf_RING"/>
</dbReference>
<dbReference type="Proteomes" id="UP000235786">
    <property type="component" value="Unassembled WGS sequence"/>
</dbReference>
<dbReference type="GO" id="GO:0061630">
    <property type="term" value="F:ubiquitin protein ligase activity"/>
    <property type="evidence" value="ECO:0007669"/>
    <property type="project" value="InterPro"/>
</dbReference>
<accession>A0A2J6RDS0</accession>
<dbReference type="InterPro" id="IPR039903">
    <property type="entry name" value="Zswim2"/>
</dbReference>
<feature type="compositionally biased region" description="Low complexity" evidence="2">
    <location>
        <begin position="314"/>
        <end position="334"/>
    </location>
</feature>
<name>A0A2J6RDS0_HYAVF</name>
<feature type="compositionally biased region" description="Low complexity" evidence="2">
    <location>
        <begin position="251"/>
        <end position="261"/>
    </location>
</feature>
<feature type="compositionally biased region" description="Polar residues" evidence="2">
    <location>
        <begin position="375"/>
        <end position="391"/>
    </location>
</feature>
<evidence type="ECO:0000256" key="1">
    <source>
        <dbReference type="PROSITE-ProRule" id="PRU00175"/>
    </source>
</evidence>
<evidence type="ECO:0000313" key="5">
    <source>
        <dbReference type="Proteomes" id="UP000235786"/>
    </source>
</evidence>
<dbReference type="PROSITE" id="PS50089">
    <property type="entry name" value="ZF_RING_2"/>
    <property type="match status" value="1"/>
</dbReference>
<dbReference type="STRING" id="1149755.A0A2J6RDS0"/>
<gene>
    <name evidence="4" type="ORF">L207DRAFT_568885</name>
</gene>
<proteinExistence type="predicted"/>
<reference evidence="4 5" key="1">
    <citation type="submission" date="2016-04" db="EMBL/GenBank/DDBJ databases">
        <title>A degradative enzymes factory behind the ericoid mycorrhizal symbiosis.</title>
        <authorList>
            <consortium name="DOE Joint Genome Institute"/>
            <person name="Martino E."/>
            <person name="Morin E."/>
            <person name="Grelet G."/>
            <person name="Kuo A."/>
            <person name="Kohler A."/>
            <person name="Daghino S."/>
            <person name="Barry K."/>
            <person name="Choi C."/>
            <person name="Cichocki N."/>
            <person name="Clum A."/>
            <person name="Copeland A."/>
            <person name="Hainaut M."/>
            <person name="Haridas S."/>
            <person name="Labutti K."/>
            <person name="Lindquist E."/>
            <person name="Lipzen A."/>
            <person name="Khouja H.-R."/>
            <person name="Murat C."/>
            <person name="Ohm R."/>
            <person name="Olson A."/>
            <person name="Spatafora J."/>
            <person name="Veneault-Fourrey C."/>
            <person name="Henrissat B."/>
            <person name="Grigoriev I."/>
            <person name="Martin F."/>
            <person name="Perotto S."/>
        </authorList>
    </citation>
    <scope>NUCLEOTIDE SEQUENCE [LARGE SCALE GENOMIC DNA]</scope>
    <source>
        <strain evidence="4 5">F</strain>
    </source>
</reference>
<keyword evidence="1" id="KW-0863">Zinc-finger</keyword>
<dbReference type="GO" id="GO:0008270">
    <property type="term" value="F:zinc ion binding"/>
    <property type="evidence" value="ECO:0007669"/>
    <property type="project" value="UniProtKB-KW"/>
</dbReference>
<dbReference type="AlphaFoldDB" id="A0A2J6RDS0"/>
<protein>
    <recommendedName>
        <fullName evidence="3">RING-type domain-containing protein</fullName>
    </recommendedName>
</protein>
<feature type="compositionally biased region" description="Low complexity" evidence="2">
    <location>
        <begin position="270"/>
        <end position="291"/>
    </location>
</feature>
<evidence type="ECO:0000256" key="2">
    <source>
        <dbReference type="SAM" id="MobiDB-lite"/>
    </source>
</evidence>
<keyword evidence="1" id="KW-0479">Metal-binding</keyword>
<dbReference type="PANTHER" id="PTHR21540">
    <property type="entry name" value="RING FINGER AND SWIM DOMAIN-CONTAINING PROTEIN 2"/>
    <property type="match status" value="1"/>
</dbReference>
<evidence type="ECO:0000313" key="4">
    <source>
        <dbReference type="EMBL" id="PMD36670.1"/>
    </source>
</evidence>
<keyword evidence="5" id="KW-1185">Reference proteome</keyword>
<dbReference type="EMBL" id="KZ613950">
    <property type="protein sequence ID" value="PMD36670.1"/>
    <property type="molecule type" value="Genomic_DNA"/>
</dbReference>
<organism evidence="4 5">
    <name type="scientific">Hyaloscypha variabilis (strain UAMH 11265 / GT02V1 / F)</name>
    <name type="common">Meliniomyces variabilis</name>
    <dbReference type="NCBI Taxonomy" id="1149755"/>
    <lineage>
        <taxon>Eukaryota</taxon>
        <taxon>Fungi</taxon>
        <taxon>Dikarya</taxon>
        <taxon>Ascomycota</taxon>
        <taxon>Pezizomycotina</taxon>
        <taxon>Leotiomycetes</taxon>
        <taxon>Helotiales</taxon>
        <taxon>Hyaloscyphaceae</taxon>
        <taxon>Hyaloscypha</taxon>
        <taxon>Hyaloscypha variabilis</taxon>
    </lineage>
</organism>
<dbReference type="Gene3D" id="3.30.40.10">
    <property type="entry name" value="Zinc/RING finger domain, C3HC4 (zinc finger)"/>
    <property type="match status" value="1"/>
</dbReference>
<dbReference type="SUPFAM" id="SSF57850">
    <property type="entry name" value="RING/U-box"/>
    <property type="match status" value="1"/>
</dbReference>
<dbReference type="InterPro" id="IPR013083">
    <property type="entry name" value="Znf_RING/FYVE/PHD"/>
</dbReference>
<evidence type="ECO:0000259" key="3">
    <source>
        <dbReference type="PROSITE" id="PS50089"/>
    </source>
</evidence>
<feature type="region of interest" description="Disordered" evidence="2">
    <location>
        <begin position="311"/>
        <end position="394"/>
    </location>
</feature>
<feature type="domain" description="RING-type" evidence="3">
    <location>
        <begin position="437"/>
        <end position="484"/>
    </location>
</feature>
<feature type="region of interest" description="Disordered" evidence="2">
    <location>
        <begin position="236"/>
        <end position="291"/>
    </location>
</feature>
<sequence>MASWNARQLLDVYPQEPYFTCVGTTLKGLRCRQSFLKNVHKAEADRLLDLLPPPEHFRSNPSELLPTLRHLAWLTLCPRWHQNGARCQADAVASKWLQIISSSTPSTTTYTYGGYQAPSMFPISPPQTPPPPQPTSYAAAPPSNTYYTYPYPTAAPISVPYSNPPAISPVSVRYSNPVATLQPSPPLSHNQGALGASFQRGVNVLPHVSSSVQTTNAHGSTRIDINITVVLDQDVPSNTTHRAPGNAPVTSSVSSGANSRSRTAAGNPRSSQSSTHSGSSSSSVPSRTITTRDVQEIISRLVSLERQAARFQNRSHSASSRSSRSTFTASSRSANDPRSPIGSTISEDLPPPVENPYLFFSPPRSPAPASYAGSLSISTDSEPASSVVDINTPSSSGSSTPIIPPLIIPAVPAVVVPGPAIPPAAVQRRPITASTTCYVCYEHFQSPADTVWCRGTCGQNLCLGCFDGWIESRNGLDITCPFCRQDWLF</sequence>
<keyword evidence="1" id="KW-0862">Zinc</keyword>
<dbReference type="OrthoDB" id="4227234at2759"/>